<evidence type="ECO:0000313" key="3">
    <source>
        <dbReference type="Proteomes" id="UP001172778"/>
    </source>
</evidence>
<dbReference type="InterPro" id="IPR024079">
    <property type="entry name" value="MetalloPept_cat_dom_sf"/>
</dbReference>
<dbReference type="Gene3D" id="2.60.120.380">
    <property type="match status" value="1"/>
</dbReference>
<feature type="signal peptide" evidence="1">
    <location>
        <begin position="1"/>
        <end position="21"/>
    </location>
</feature>
<keyword evidence="1" id="KW-0732">Signal</keyword>
<dbReference type="EMBL" id="JARRAF010000016">
    <property type="protein sequence ID" value="MDK2125195.1"/>
    <property type="molecule type" value="Genomic_DNA"/>
</dbReference>
<proteinExistence type="predicted"/>
<reference evidence="2" key="1">
    <citation type="submission" date="2023-03" db="EMBL/GenBank/DDBJ databases">
        <title>Chitinimonas shenzhenensis gen. nov., sp. nov., a novel member of family Burkholderiaceae isolated from activated sludge collected in Shen Zhen, China.</title>
        <authorList>
            <person name="Wang X."/>
        </authorList>
    </citation>
    <scope>NUCLEOTIDE SEQUENCE</scope>
    <source>
        <strain evidence="2">DQS-5</strain>
    </source>
</reference>
<comment type="caution">
    <text evidence="2">The sequence shown here is derived from an EMBL/GenBank/DDBJ whole genome shotgun (WGS) entry which is preliminary data.</text>
</comment>
<evidence type="ECO:0000313" key="2">
    <source>
        <dbReference type="EMBL" id="MDK2125195.1"/>
    </source>
</evidence>
<sequence>MKRVFSIALAGTLATSLPVFADSLLLRMEQSTVAGSKDFTLLGAQSGSFRHQPGLTTAGQDYLLLVGRDAQGHTLFELPVDNPGRLHAEGFSLQSGQIEFVRDILRPRAYFEVSVPNPAGLDSVVVVPRHANGNGFAEGGRVFDRQTLDAALQRKHISEGSFAATATDLHVSGPAAQRMDIVLIGDGYTGAEMTKWAADAQRVTDGLLADPLFAAHKNQMNIRRVDVVSAESGVDEPDKNIYKNTALGVQISCYGLDRLVCADEDLVYGAISPVLAADARDVIVVIANSTRYGGAGGNIATMTMHPSATELALHEIGHTAFKLADEYDYGTCDTSQEPAQANVTMQTNRASIKWGSLIDASTPVPTPTGTYANGTVGLFAGGQYCKTGKYRPTENSRMRALGQPWHAVNERRAAAVFDAYSGGGSNNGPVTVNGSLSVGQSVNIPNGTSYRSNSGGQFTLQLTGPASADFNLYLYRWNGSAWALVAQATGPGANETLQYNGSPGYYYAKIRASSGSGAYTLKYTFPK</sequence>
<dbReference type="Gene3D" id="3.40.390.10">
    <property type="entry name" value="Collagenase (Catalytic Domain)"/>
    <property type="match status" value="1"/>
</dbReference>
<gene>
    <name evidence="2" type="ORF">PZA18_14155</name>
</gene>
<accession>A0ABT7DYQ3</accession>
<dbReference type="SUPFAM" id="SSF89260">
    <property type="entry name" value="Collagen-binding domain"/>
    <property type="match status" value="1"/>
</dbReference>
<dbReference type="InterPro" id="IPR019026">
    <property type="entry name" value="Peptidase_M64_IgA"/>
</dbReference>
<name>A0ABT7DYQ3_9NEIS</name>
<keyword evidence="3" id="KW-1185">Reference proteome</keyword>
<evidence type="ECO:0000256" key="1">
    <source>
        <dbReference type="SAM" id="SignalP"/>
    </source>
</evidence>
<feature type="chain" id="PRO_5045133326" evidence="1">
    <location>
        <begin position="22"/>
        <end position="527"/>
    </location>
</feature>
<protein>
    <submittedName>
        <fullName evidence="2">M64 family metallopeptidase</fullName>
    </submittedName>
</protein>
<dbReference type="Pfam" id="PF09471">
    <property type="entry name" value="Peptidase_M64"/>
    <property type="match status" value="1"/>
</dbReference>
<dbReference type="RefSeq" id="WP_284101506.1">
    <property type="nucleotide sequence ID" value="NZ_JARRAF010000016.1"/>
</dbReference>
<organism evidence="2 3">
    <name type="scientific">Parachitinimonas caeni</name>
    <dbReference type="NCBI Taxonomy" id="3031301"/>
    <lineage>
        <taxon>Bacteria</taxon>
        <taxon>Pseudomonadati</taxon>
        <taxon>Pseudomonadota</taxon>
        <taxon>Betaproteobacteria</taxon>
        <taxon>Neisseriales</taxon>
        <taxon>Chitinibacteraceae</taxon>
        <taxon>Parachitinimonas</taxon>
    </lineage>
</organism>
<dbReference type="Proteomes" id="UP001172778">
    <property type="component" value="Unassembled WGS sequence"/>
</dbReference>